<dbReference type="EMBL" id="JAEMOS010000047">
    <property type="protein sequence ID" value="MBJ7267862.1"/>
    <property type="molecule type" value="Genomic_DNA"/>
</dbReference>
<dbReference type="Proteomes" id="UP000655994">
    <property type="component" value="Unassembled WGS sequence"/>
</dbReference>
<protein>
    <submittedName>
        <fullName evidence="3">Uncharacterized protein</fullName>
    </submittedName>
</protein>
<name>A0A8I1KI58_9GAMM</name>
<dbReference type="EMBL" id="JAEMOP010000002">
    <property type="protein sequence ID" value="MBJ7314644.1"/>
    <property type="molecule type" value="Genomic_DNA"/>
</dbReference>
<comment type="caution">
    <text evidence="3">The sequence shown here is derived from an EMBL/GenBank/DDBJ whole genome shotgun (WGS) entry which is preliminary data.</text>
</comment>
<evidence type="ECO:0000256" key="1">
    <source>
        <dbReference type="SAM" id="Phobius"/>
    </source>
</evidence>
<dbReference type="GeneID" id="78253199"/>
<keyword evidence="1" id="KW-1133">Transmembrane helix</keyword>
<dbReference type="AlphaFoldDB" id="A0A8I1KI58"/>
<dbReference type="RefSeq" id="WP_054490379.1">
    <property type="nucleotide sequence ID" value="NZ_CAXBHZ010000006.1"/>
</dbReference>
<keyword evidence="1" id="KW-0472">Membrane</keyword>
<organism evidence="3 4">
    <name type="scientific">Idiomarina abyssalis</name>
    <dbReference type="NCBI Taxonomy" id="86102"/>
    <lineage>
        <taxon>Bacteria</taxon>
        <taxon>Pseudomonadati</taxon>
        <taxon>Pseudomonadota</taxon>
        <taxon>Gammaproteobacteria</taxon>
        <taxon>Alteromonadales</taxon>
        <taxon>Idiomarinaceae</taxon>
        <taxon>Idiomarina</taxon>
    </lineage>
</organism>
<sequence length="82" mass="9008">MENQNNNNDVISTGNWFVTLLITAIPLIGIIMLFVWGFSDATNPNKKNWARAALIWVAIAIVINIFMFIGMVGMAGSMNGGY</sequence>
<evidence type="ECO:0000313" key="3">
    <source>
        <dbReference type="EMBL" id="MBJ7314644.1"/>
    </source>
</evidence>
<feature type="transmembrane region" description="Helical" evidence="1">
    <location>
        <begin position="50"/>
        <end position="75"/>
    </location>
</feature>
<dbReference type="OrthoDB" id="2943819at2"/>
<accession>A0A8I1KI58</accession>
<dbReference type="Proteomes" id="UP000621390">
    <property type="component" value="Unassembled WGS sequence"/>
</dbReference>
<feature type="transmembrane region" description="Helical" evidence="1">
    <location>
        <begin position="16"/>
        <end position="38"/>
    </location>
</feature>
<reference evidence="3 5" key="1">
    <citation type="submission" date="2020-09" db="EMBL/GenBank/DDBJ databases">
        <title>Draft Genomes of Bacterial Isolates from North Pond Shallow Sediments.</title>
        <authorList>
            <person name="Kiel Reese B."/>
            <person name="Mullis M."/>
            <person name="Weisend R.E."/>
        </authorList>
    </citation>
    <scope>NUCLEOTIDE SEQUENCE</scope>
    <source>
        <strain evidence="3">KJE-2</strain>
        <strain evidence="2 5">KJE-3</strain>
    </source>
</reference>
<keyword evidence="5" id="KW-1185">Reference proteome</keyword>
<proteinExistence type="predicted"/>
<evidence type="ECO:0000313" key="2">
    <source>
        <dbReference type="EMBL" id="MBJ7267862.1"/>
    </source>
</evidence>
<keyword evidence="1" id="KW-0812">Transmembrane</keyword>
<evidence type="ECO:0000313" key="4">
    <source>
        <dbReference type="Proteomes" id="UP000621390"/>
    </source>
</evidence>
<evidence type="ECO:0000313" key="5">
    <source>
        <dbReference type="Proteomes" id="UP000655994"/>
    </source>
</evidence>
<gene>
    <name evidence="2" type="ORF">JHC10_13035</name>
    <name evidence="3" type="ORF">JHC11_01320</name>
</gene>